<dbReference type="EMBL" id="KB095865">
    <property type="protein sequence ID" value="ESO10482.1"/>
    <property type="molecule type" value="Genomic_DNA"/>
</dbReference>
<dbReference type="Gene3D" id="3.60.10.10">
    <property type="entry name" value="Endonuclease/exonuclease/phosphatase"/>
    <property type="match status" value="1"/>
</dbReference>
<dbReference type="EnsemblMetazoa" id="HelroT183582">
    <property type="protein sequence ID" value="HelroP183582"/>
    <property type="gene ID" value="HelroG183582"/>
</dbReference>
<accession>T1FJV5</accession>
<reference evidence="1 3" key="2">
    <citation type="journal article" date="2013" name="Nature">
        <title>Insights into bilaterian evolution from three spiralian genomes.</title>
        <authorList>
            <person name="Simakov O."/>
            <person name="Marletaz F."/>
            <person name="Cho S.J."/>
            <person name="Edsinger-Gonzales E."/>
            <person name="Havlak P."/>
            <person name="Hellsten U."/>
            <person name="Kuo D.H."/>
            <person name="Larsson T."/>
            <person name="Lv J."/>
            <person name="Arendt D."/>
            <person name="Savage R."/>
            <person name="Osoegawa K."/>
            <person name="de Jong P."/>
            <person name="Grimwood J."/>
            <person name="Chapman J.A."/>
            <person name="Shapiro H."/>
            <person name="Aerts A."/>
            <person name="Otillar R.P."/>
            <person name="Terry A.Y."/>
            <person name="Boore J.L."/>
            <person name="Grigoriev I.V."/>
            <person name="Lindberg D.R."/>
            <person name="Seaver E.C."/>
            <person name="Weisblat D.A."/>
            <person name="Putnam N.H."/>
            <person name="Rokhsar D.S."/>
        </authorList>
    </citation>
    <scope>NUCLEOTIDE SEQUENCE</scope>
</reference>
<dbReference type="PANTHER" id="PTHR37445">
    <property type="entry name" value="PROTEIN CBG24663"/>
    <property type="match status" value="1"/>
</dbReference>
<dbReference type="HOGENOM" id="CLU_593510_0_0_1"/>
<reference evidence="3" key="1">
    <citation type="submission" date="2012-12" db="EMBL/GenBank/DDBJ databases">
        <authorList>
            <person name="Hellsten U."/>
            <person name="Grimwood J."/>
            <person name="Chapman J.A."/>
            <person name="Shapiro H."/>
            <person name="Aerts A."/>
            <person name="Otillar R.P."/>
            <person name="Terry A.Y."/>
            <person name="Boore J.L."/>
            <person name="Simakov O."/>
            <person name="Marletaz F."/>
            <person name="Cho S.-J."/>
            <person name="Edsinger-Gonzales E."/>
            <person name="Havlak P."/>
            <person name="Kuo D.-H."/>
            <person name="Larsson T."/>
            <person name="Lv J."/>
            <person name="Arendt D."/>
            <person name="Savage R."/>
            <person name="Osoegawa K."/>
            <person name="de Jong P."/>
            <person name="Lindberg D.R."/>
            <person name="Seaver E.C."/>
            <person name="Weisblat D.A."/>
            <person name="Putnam N.H."/>
            <person name="Grigoriev I.V."/>
            <person name="Rokhsar D.S."/>
        </authorList>
    </citation>
    <scope>NUCLEOTIDE SEQUENCE</scope>
</reference>
<dbReference type="KEGG" id="hro:HELRODRAFT_183582"/>
<gene>
    <name evidence="2" type="primary">20209104</name>
    <name evidence="1" type="ORF">HELRODRAFT_183582</name>
</gene>
<evidence type="ECO:0000313" key="1">
    <source>
        <dbReference type="EMBL" id="ESO10482.1"/>
    </source>
</evidence>
<dbReference type="Proteomes" id="UP000015101">
    <property type="component" value="Unassembled WGS sequence"/>
</dbReference>
<dbReference type="InterPro" id="IPR036691">
    <property type="entry name" value="Endo/exonu/phosph_ase_sf"/>
</dbReference>
<organism evidence="2 3">
    <name type="scientific">Helobdella robusta</name>
    <name type="common">Californian leech</name>
    <dbReference type="NCBI Taxonomy" id="6412"/>
    <lineage>
        <taxon>Eukaryota</taxon>
        <taxon>Metazoa</taxon>
        <taxon>Spiralia</taxon>
        <taxon>Lophotrochozoa</taxon>
        <taxon>Annelida</taxon>
        <taxon>Clitellata</taxon>
        <taxon>Hirudinea</taxon>
        <taxon>Rhynchobdellida</taxon>
        <taxon>Glossiphoniidae</taxon>
        <taxon>Helobdella</taxon>
    </lineage>
</organism>
<dbReference type="RefSeq" id="XP_009011420.1">
    <property type="nucleotide sequence ID" value="XM_009013172.1"/>
</dbReference>
<name>T1FJV5_HELRO</name>
<dbReference type="EMBL" id="AMQM01008870">
    <property type="status" value="NOT_ANNOTATED_CDS"/>
    <property type="molecule type" value="Genomic_DNA"/>
</dbReference>
<dbReference type="CTD" id="20209104"/>
<dbReference type="InParanoid" id="T1FJV5"/>
<dbReference type="SUPFAM" id="SSF56219">
    <property type="entry name" value="DNase I-like"/>
    <property type="match status" value="1"/>
</dbReference>
<evidence type="ECO:0000313" key="2">
    <source>
        <dbReference type="EnsemblMetazoa" id="HelroP183582"/>
    </source>
</evidence>
<proteinExistence type="predicted"/>
<protein>
    <recommendedName>
        <fullName evidence="4">Endonuclease/exonuclease/phosphatase domain-containing protein</fullName>
    </recommendedName>
</protein>
<reference evidence="2" key="3">
    <citation type="submission" date="2015-06" db="UniProtKB">
        <authorList>
            <consortium name="EnsemblMetazoa"/>
        </authorList>
    </citation>
    <scope>IDENTIFICATION</scope>
</reference>
<dbReference type="AlphaFoldDB" id="T1FJV5"/>
<evidence type="ECO:0000313" key="3">
    <source>
        <dbReference type="Proteomes" id="UP000015101"/>
    </source>
</evidence>
<evidence type="ECO:0008006" key="4">
    <source>
        <dbReference type="Google" id="ProtNLM"/>
    </source>
</evidence>
<dbReference type="PANTHER" id="PTHR37445:SF3">
    <property type="entry name" value="ZINC FINGER PHD-TYPE DOMAIN-CONTAINING PROTEIN"/>
    <property type="match status" value="1"/>
</dbReference>
<sequence length="461" mass="52561">MNAEKLQKSEPMEIPSCVRNYINEYRIQQRTLGPQIAQQKQKNEADSFSQNPRACFTGPVNQSVGFRTTLACFHWAVESDKHTRKSKHGEDSDEKKRSEHREISLSTLNIYIPRPHIYIHIYTSKDLDVVSKEVITVRSTIDVANEVKARENNIVFFNFRKDLDVAKDRGNVLGFLRFLADESLKDDDILKIFKQGKKPSVSSPPRPVVVKFINLSAKVLVMRRLFRLALLNEKMREVRISDDLTTDQRLQLKKLVLEAKTREEKDGHFLYRNVFKVIKKELPVVNSFESLAIKFRCGKRTILLLAVYRPGSVPITPAFFDELTLLLEQISLLADYVILTGDLNVHLEKVGDTHSIRLVDVFHAFNLENRVKETTHVHGGILDLVVSSMELPVSSDKLDNILETMPGIKEPIVSNNRESECAEVSLFQSCSSDEIRQDILDSPTKSCSLDDLPTKIDCIGK</sequence>
<dbReference type="GeneID" id="20209104"/>
<keyword evidence="3" id="KW-1185">Reference proteome</keyword>
<dbReference type="OrthoDB" id="6781885at2759"/>